<dbReference type="PANTHER" id="PTHR43227:SF11">
    <property type="entry name" value="BLL4140 PROTEIN"/>
    <property type="match status" value="1"/>
</dbReference>
<comment type="caution">
    <text evidence="9">The sequence shown here is derived from an EMBL/GenBank/DDBJ whole genome shotgun (WGS) entry which is preliminary data.</text>
</comment>
<evidence type="ECO:0000313" key="9">
    <source>
        <dbReference type="EMBL" id="RCX16751.1"/>
    </source>
</evidence>
<keyword evidence="10" id="KW-1185">Reference proteome</keyword>
<comment type="subcellular location">
    <subcellularLocation>
        <location evidence="1 7">Cell membrane</location>
        <topology evidence="1 7">Multi-pass membrane protein</topology>
    </subcellularLocation>
</comment>
<dbReference type="Proteomes" id="UP000253090">
    <property type="component" value="Unassembled WGS sequence"/>
</dbReference>
<keyword evidence="4 7" id="KW-0812">Transmembrane</keyword>
<dbReference type="GO" id="GO:0055085">
    <property type="term" value="P:transmembrane transport"/>
    <property type="evidence" value="ECO:0007669"/>
    <property type="project" value="InterPro"/>
</dbReference>
<dbReference type="PANTHER" id="PTHR43227">
    <property type="entry name" value="BLL4140 PROTEIN"/>
    <property type="match status" value="1"/>
</dbReference>
<dbReference type="Pfam" id="PF00528">
    <property type="entry name" value="BPD_transp_1"/>
    <property type="match status" value="1"/>
</dbReference>
<evidence type="ECO:0000256" key="2">
    <source>
        <dbReference type="ARBA" id="ARBA00022448"/>
    </source>
</evidence>
<feature type="transmembrane region" description="Helical" evidence="7">
    <location>
        <begin position="234"/>
        <end position="251"/>
    </location>
</feature>
<evidence type="ECO:0000256" key="7">
    <source>
        <dbReference type="RuleBase" id="RU363032"/>
    </source>
</evidence>
<evidence type="ECO:0000256" key="3">
    <source>
        <dbReference type="ARBA" id="ARBA00022475"/>
    </source>
</evidence>
<name>A0A369B5N0_9BACL</name>
<evidence type="ECO:0000256" key="4">
    <source>
        <dbReference type="ARBA" id="ARBA00022692"/>
    </source>
</evidence>
<feature type="transmembrane region" description="Helical" evidence="7">
    <location>
        <begin position="194"/>
        <end position="213"/>
    </location>
</feature>
<dbReference type="EMBL" id="QPJW01000011">
    <property type="protein sequence ID" value="RCX16751.1"/>
    <property type="molecule type" value="Genomic_DNA"/>
</dbReference>
<evidence type="ECO:0000256" key="1">
    <source>
        <dbReference type="ARBA" id="ARBA00004651"/>
    </source>
</evidence>
<keyword evidence="6 7" id="KW-0472">Membrane</keyword>
<proteinExistence type="inferred from homology"/>
<feature type="transmembrane region" description="Helical" evidence="7">
    <location>
        <begin position="294"/>
        <end position="312"/>
    </location>
</feature>
<organism evidence="9 10">
    <name type="scientific">Fontibacillus phaseoli</name>
    <dbReference type="NCBI Taxonomy" id="1416533"/>
    <lineage>
        <taxon>Bacteria</taxon>
        <taxon>Bacillati</taxon>
        <taxon>Bacillota</taxon>
        <taxon>Bacilli</taxon>
        <taxon>Bacillales</taxon>
        <taxon>Paenibacillaceae</taxon>
        <taxon>Fontibacillus</taxon>
    </lineage>
</organism>
<dbReference type="CDD" id="cd06261">
    <property type="entry name" value="TM_PBP2"/>
    <property type="match status" value="1"/>
</dbReference>
<evidence type="ECO:0000256" key="6">
    <source>
        <dbReference type="ARBA" id="ARBA00023136"/>
    </source>
</evidence>
<dbReference type="InterPro" id="IPR050809">
    <property type="entry name" value="UgpAE/MalFG_permease"/>
</dbReference>
<evidence type="ECO:0000259" key="8">
    <source>
        <dbReference type="PROSITE" id="PS50928"/>
    </source>
</evidence>
<dbReference type="RefSeq" id="WP_114498327.1">
    <property type="nucleotide sequence ID" value="NZ_QPJW01000011.1"/>
</dbReference>
<dbReference type="InterPro" id="IPR035906">
    <property type="entry name" value="MetI-like_sf"/>
</dbReference>
<feature type="transmembrane region" description="Helical" evidence="7">
    <location>
        <begin position="138"/>
        <end position="158"/>
    </location>
</feature>
<protein>
    <submittedName>
        <fullName evidence="9">Carbohydrate ABC transporter membrane protein 1 (CUT1 family)</fullName>
    </submittedName>
</protein>
<dbReference type="AlphaFoldDB" id="A0A369B5N0"/>
<keyword evidence="3" id="KW-1003">Cell membrane</keyword>
<gene>
    <name evidence="9" type="ORF">DFP94_11198</name>
</gene>
<dbReference type="OrthoDB" id="9785836at2"/>
<dbReference type="SUPFAM" id="SSF161098">
    <property type="entry name" value="MetI-like"/>
    <property type="match status" value="1"/>
</dbReference>
<dbReference type="GO" id="GO:0005886">
    <property type="term" value="C:plasma membrane"/>
    <property type="evidence" value="ECO:0007669"/>
    <property type="project" value="UniProtKB-SubCell"/>
</dbReference>
<keyword evidence="2 7" id="KW-0813">Transport</keyword>
<feature type="domain" description="ABC transmembrane type-1" evidence="8">
    <location>
        <begin position="92"/>
        <end position="308"/>
    </location>
</feature>
<feature type="transmembrane region" description="Helical" evidence="7">
    <location>
        <begin position="33"/>
        <end position="54"/>
    </location>
</feature>
<keyword evidence="5 7" id="KW-1133">Transmembrane helix</keyword>
<feature type="transmembrane region" description="Helical" evidence="7">
    <location>
        <begin position="96"/>
        <end position="117"/>
    </location>
</feature>
<evidence type="ECO:0000256" key="5">
    <source>
        <dbReference type="ARBA" id="ARBA00022989"/>
    </source>
</evidence>
<reference evidence="9 10" key="1">
    <citation type="submission" date="2018-07" db="EMBL/GenBank/DDBJ databases">
        <title>Genomic Encyclopedia of Type Strains, Phase III (KMG-III): the genomes of soil and plant-associated and newly described type strains.</title>
        <authorList>
            <person name="Whitman W."/>
        </authorList>
    </citation>
    <scope>NUCLEOTIDE SEQUENCE [LARGE SCALE GENOMIC DNA]</scope>
    <source>
        <strain evidence="9 10">CECT 8333</strain>
    </source>
</reference>
<dbReference type="InterPro" id="IPR000515">
    <property type="entry name" value="MetI-like"/>
</dbReference>
<dbReference type="Gene3D" id="1.10.3720.10">
    <property type="entry name" value="MetI-like"/>
    <property type="match status" value="1"/>
</dbReference>
<accession>A0A369B5N0</accession>
<sequence>MDETLTKKSAFRKPKKAKKQPITWSLIKDQKQLIFMSVPLLAYIILFAYVPIWGWTMAFQDYKPALDFGDQKWVGFKHFKFLFQDDNFLRVLRNTLGMSIINLILGFVTAIILALLLNEIKKIFWKRTVQTISYLPHFLSWIIVTGIVATSLASDGIINDLLMKLHLIKEPILWLSEGKYFWGVVGASHVWKEVGWNTIIYLAAMASIDPALYEAADIDGASRYSKMRHVTLPGIKPTIVILLIMQVGHILEAGFEIQYLLGNGLVVDWAETIDIFVLKYGIAQGNYSMATAGGIFKTVVSVTMLLIANWTAKRLGEERLL</sequence>
<comment type="similarity">
    <text evidence="7">Belongs to the binding-protein-dependent transport system permease family.</text>
</comment>
<evidence type="ECO:0000313" key="10">
    <source>
        <dbReference type="Proteomes" id="UP000253090"/>
    </source>
</evidence>
<dbReference type="PROSITE" id="PS50928">
    <property type="entry name" value="ABC_TM1"/>
    <property type="match status" value="1"/>
</dbReference>